<dbReference type="STRING" id="1841861.GCA_900157365_00336"/>
<dbReference type="EMBL" id="FUEZ01000004">
    <property type="protein sequence ID" value="SPM39826.1"/>
    <property type="molecule type" value="Genomic_DNA"/>
</dbReference>
<sequence length="61" mass="6522">MKPATMTVLPAWFGPSNDSFIDAPPDHHVSAFSWLAGLLDILSALAFATAEALAPRVRKSL</sequence>
<keyword evidence="1" id="KW-1133">Transmembrane helix</keyword>
<protein>
    <submittedName>
        <fullName evidence="2">Uncharacterized protein</fullName>
    </submittedName>
</protein>
<evidence type="ECO:0000256" key="1">
    <source>
        <dbReference type="SAM" id="Phobius"/>
    </source>
</evidence>
<accession>A0A2U3P7T5</accession>
<evidence type="ECO:0000313" key="2">
    <source>
        <dbReference type="EMBL" id="SPM39826.1"/>
    </source>
</evidence>
<gene>
    <name evidence="2" type="ORF">MNAB215_2019</name>
</gene>
<name>A0A2U3P7T5_9MYCO</name>
<keyword evidence="1" id="KW-0812">Transmembrane</keyword>
<keyword evidence="3" id="KW-1185">Reference proteome</keyword>
<keyword evidence="1" id="KW-0472">Membrane</keyword>
<reference evidence="2 3" key="1">
    <citation type="submission" date="2017-01" db="EMBL/GenBank/DDBJ databases">
        <authorList>
            <consortium name="Urmite Genomes"/>
        </authorList>
    </citation>
    <scope>NUCLEOTIDE SEQUENCE [LARGE SCALE GENOMIC DNA]</scope>
    <source>
        <strain evidence="2 3">AB215</strain>
    </source>
</reference>
<evidence type="ECO:0000313" key="3">
    <source>
        <dbReference type="Proteomes" id="UP000240424"/>
    </source>
</evidence>
<feature type="transmembrane region" description="Helical" evidence="1">
    <location>
        <begin position="31"/>
        <end position="54"/>
    </location>
</feature>
<dbReference type="Proteomes" id="UP000240424">
    <property type="component" value="Unassembled WGS sequence"/>
</dbReference>
<proteinExistence type="predicted"/>
<organism evidence="2 3">
    <name type="scientific">Mycobacterium numidiamassiliense</name>
    <dbReference type="NCBI Taxonomy" id="1841861"/>
    <lineage>
        <taxon>Bacteria</taxon>
        <taxon>Bacillati</taxon>
        <taxon>Actinomycetota</taxon>
        <taxon>Actinomycetes</taxon>
        <taxon>Mycobacteriales</taxon>
        <taxon>Mycobacteriaceae</taxon>
        <taxon>Mycobacterium</taxon>
    </lineage>
</organism>
<dbReference type="AlphaFoldDB" id="A0A2U3P7T5"/>